<protein>
    <submittedName>
        <fullName evidence="2">Uncharacterized protein</fullName>
    </submittedName>
</protein>
<dbReference type="AlphaFoldDB" id="A0A016WWB1"/>
<evidence type="ECO:0000313" key="3">
    <source>
        <dbReference type="Proteomes" id="UP000024635"/>
    </source>
</evidence>
<keyword evidence="3" id="KW-1185">Reference proteome</keyword>
<organism evidence="2 3">
    <name type="scientific">Ancylostoma ceylanicum</name>
    <dbReference type="NCBI Taxonomy" id="53326"/>
    <lineage>
        <taxon>Eukaryota</taxon>
        <taxon>Metazoa</taxon>
        <taxon>Ecdysozoa</taxon>
        <taxon>Nematoda</taxon>
        <taxon>Chromadorea</taxon>
        <taxon>Rhabditida</taxon>
        <taxon>Rhabditina</taxon>
        <taxon>Rhabditomorpha</taxon>
        <taxon>Strongyloidea</taxon>
        <taxon>Ancylostomatidae</taxon>
        <taxon>Ancylostomatinae</taxon>
        <taxon>Ancylostoma</taxon>
    </lineage>
</organism>
<sequence length="107" mass="12640">MPDFAQDYQYQRLFTLMTLIHSFEVLIIFHAVCVCVTIAGSTPGPGLFIFIFIFIWPIKQIQRVCRQSYRQLIDFRLGRHWHCYSLECAYCRENQRTYGRRLAGGTP</sequence>
<gene>
    <name evidence="2" type="primary">Acey_s0473.g2114</name>
    <name evidence="2" type="ORF">Y032_0473g2114</name>
</gene>
<proteinExistence type="predicted"/>
<reference evidence="3" key="1">
    <citation type="journal article" date="2015" name="Nat. Genet.">
        <title>The genome and transcriptome of the zoonotic hookworm Ancylostoma ceylanicum identify infection-specific gene families.</title>
        <authorList>
            <person name="Schwarz E.M."/>
            <person name="Hu Y."/>
            <person name="Antoshechkin I."/>
            <person name="Miller M.M."/>
            <person name="Sternberg P.W."/>
            <person name="Aroian R.V."/>
        </authorList>
    </citation>
    <scope>NUCLEOTIDE SEQUENCE</scope>
    <source>
        <strain evidence="3">HY135</strain>
    </source>
</reference>
<comment type="caution">
    <text evidence="2">The sequence shown here is derived from an EMBL/GenBank/DDBJ whole genome shotgun (WGS) entry which is preliminary data.</text>
</comment>
<keyword evidence="1" id="KW-1133">Transmembrane helix</keyword>
<evidence type="ECO:0000256" key="1">
    <source>
        <dbReference type="SAM" id="Phobius"/>
    </source>
</evidence>
<keyword evidence="1" id="KW-0812">Transmembrane</keyword>
<keyword evidence="1" id="KW-0472">Membrane</keyword>
<accession>A0A016WWB1</accession>
<evidence type="ECO:0000313" key="2">
    <source>
        <dbReference type="EMBL" id="EYC44079.1"/>
    </source>
</evidence>
<feature type="transmembrane region" description="Helical" evidence="1">
    <location>
        <begin position="27"/>
        <end position="56"/>
    </location>
</feature>
<dbReference type="Proteomes" id="UP000024635">
    <property type="component" value="Unassembled WGS sequence"/>
</dbReference>
<name>A0A016WWB1_9BILA</name>
<dbReference type="EMBL" id="JARK01000073">
    <property type="protein sequence ID" value="EYC44079.1"/>
    <property type="molecule type" value="Genomic_DNA"/>
</dbReference>